<dbReference type="GO" id="GO:0030246">
    <property type="term" value="F:carbohydrate binding"/>
    <property type="evidence" value="ECO:0007669"/>
    <property type="project" value="UniProtKB-KW"/>
</dbReference>
<organism evidence="12 13">
    <name type="scientific">Arabidopsis arenosa</name>
    <name type="common">Sand rock-cress</name>
    <name type="synonym">Cardaminopsis arenosa</name>
    <dbReference type="NCBI Taxonomy" id="38785"/>
    <lineage>
        <taxon>Eukaryota</taxon>
        <taxon>Viridiplantae</taxon>
        <taxon>Streptophyta</taxon>
        <taxon>Embryophyta</taxon>
        <taxon>Tracheophyta</taxon>
        <taxon>Spermatophyta</taxon>
        <taxon>Magnoliopsida</taxon>
        <taxon>eudicotyledons</taxon>
        <taxon>Gunneridae</taxon>
        <taxon>Pentapetalae</taxon>
        <taxon>rosids</taxon>
        <taxon>malvids</taxon>
        <taxon>Brassicales</taxon>
        <taxon>Brassicaceae</taxon>
        <taxon>Camelineae</taxon>
        <taxon>Arabidopsis</taxon>
    </lineage>
</organism>
<keyword evidence="5" id="KW-0547">Nucleotide-binding</keyword>
<dbReference type="PANTHER" id="PTHR27007">
    <property type="match status" value="1"/>
</dbReference>
<keyword evidence="3" id="KW-0732">Signal</keyword>
<sequence length="242" mass="27229">MRLSIVYSHPDKQLNVTLCPAEFLVPPLKPLLSLNRDLSLYVLENMYLGLTASTGSIRALHYMVLLHTFPGAAYLPLEFGRVPILPPYPKKSSDRLRTILAVCLTLAVFAVFVVSGIGFIFYLRHKKVKEVLEEWEIQYGPHSFGNIFYAAEGSTRQEQNRGEIELVLKLGVLCAHQSESIRPDMSVVMRILNGVVQLPDNLLDVVRDEILKGRPETSMEILFDVNSIATLTFTNSFISHGR</sequence>
<dbReference type="Gene3D" id="2.60.120.200">
    <property type="match status" value="1"/>
</dbReference>
<dbReference type="GO" id="GO:0005524">
    <property type="term" value="F:ATP binding"/>
    <property type="evidence" value="ECO:0007669"/>
    <property type="project" value="UniProtKB-KW"/>
</dbReference>
<dbReference type="InterPro" id="IPR013320">
    <property type="entry name" value="ConA-like_dom_sf"/>
</dbReference>
<keyword evidence="7 10" id="KW-1133">Transmembrane helix</keyword>
<proteinExistence type="predicted"/>
<name>A0A8S2ACY3_ARAAE</name>
<evidence type="ECO:0000256" key="10">
    <source>
        <dbReference type="SAM" id="Phobius"/>
    </source>
</evidence>
<keyword evidence="13" id="KW-1185">Reference proteome</keyword>
<evidence type="ECO:0000256" key="6">
    <source>
        <dbReference type="ARBA" id="ARBA00022840"/>
    </source>
</evidence>
<evidence type="ECO:0000256" key="7">
    <source>
        <dbReference type="ARBA" id="ARBA00022989"/>
    </source>
</evidence>
<dbReference type="AlphaFoldDB" id="A0A8S2ACY3"/>
<keyword evidence="8 10" id="KW-0472">Membrane</keyword>
<evidence type="ECO:0000313" key="12">
    <source>
        <dbReference type="EMBL" id="CAE6076809.1"/>
    </source>
</evidence>
<evidence type="ECO:0000256" key="5">
    <source>
        <dbReference type="ARBA" id="ARBA00022741"/>
    </source>
</evidence>
<feature type="transmembrane region" description="Helical" evidence="10">
    <location>
        <begin position="97"/>
        <end position="123"/>
    </location>
</feature>
<evidence type="ECO:0000256" key="1">
    <source>
        <dbReference type="ARBA" id="ARBA00004479"/>
    </source>
</evidence>
<dbReference type="EMBL" id="LR999455">
    <property type="protein sequence ID" value="CAE6076809.1"/>
    <property type="molecule type" value="Genomic_DNA"/>
</dbReference>
<comment type="subcellular location">
    <subcellularLocation>
        <location evidence="1">Membrane</location>
        <topology evidence="1">Single-pass type I membrane protein</topology>
    </subcellularLocation>
</comment>
<evidence type="ECO:0000256" key="4">
    <source>
        <dbReference type="ARBA" id="ARBA00022734"/>
    </source>
</evidence>
<protein>
    <recommendedName>
        <fullName evidence="11">Legume lectin domain-containing protein</fullName>
    </recommendedName>
</protein>
<evidence type="ECO:0000259" key="11">
    <source>
        <dbReference type="Pfam" id="PF00139"/>
    </source>
</evidence>
<evidence type="ECO:0000256" key="8">
    <source>
        <dbReference type="ARBA" id="ARBA00023136"/>
    </source>
</evidence>
<evidence type="ECO:0000256" key="3">
    <source>
        <dbReference type="ARBA" id="ARBA00022729"/>
    </source>
</evidence>
<evidence type="ECO:0000313" key="13">
    <source>
        <dbReference type="Proteomes" id="UP000682877"/>
    </source>
</evidence>
<keyword evidence="4" id="KW-0430">Lectin</keyword>
<gene>
    <name evidence="12" type="ORF">AARE701A_LOCUS13809</name>
</gene>
<keyword evidence="2 10" id="KW-0812">Transmembrane</keyword>
<dbReference type="GO" id="GO:0016020">
    <property type="term" value="C:membrane"/>
    <property type="evidence" value="ECO:0007669"/>
    <property type="project" value="UniProtKB-SubCell"/>
</dbReference>
<keyword evidence="9" id="KW-0675">Receptor</keyword>
<feature type="domain" description="Legume lectin" evidence="11">
    <location>
        <begin position="1"/>
        <end position="63"/>
    </location>
</feature>
<accession>A0A8S2ACY3</accession>
<dbReference type="Pfam" id="PF00139">
    <property type="entry name" value="Lectin_legB"/>
    <property type="match status" value="1"/>
</dbReference>
<dbReference type="InterPro" id="IPR050528">
    <property type="entry name" value="L-type_Lectin-RKs"/>
</dbReference>
<keyword evidence="6" id="KW-0067">ATP-binding</keyword>
<dbReference type="SUPFAM" id="SSF49899">
    <property type="entry name" value="Concanavalin A-like lectins/glucanases"/>
    <property type="match status" value="1"/>
</dbReference>
<reference evidence="12" key="1">
    <citation type="submission" date="2021-01" db="EMBL/GenBank/DDBJ databases">
        <authorList>
            <person name="Bezrukov I."/>
        </authorList>
    </citation>
    <scope>NUCLEOTIDE SEQUENCE</scope>
</reference>
<evidence type="ECO:0000256" key="9">
    <source>
        <dbReference type="ARBA" id="ARBA00023170"/>
    </source>
</evidence>
<evidence type="ECO:0000256" key="2">
    <source>
        <dbReference type="ARBA" id="ARBA00022692"/>
    </source>
</evidence>
<dbReference type="Proteomes" id="UP000682877">
    <property type="component" value="Chromosome 5"/>
</dbReference>
<dbReference type="InterPro" id="IPR001220">
    <property type="entry name" value="Legume_lectin_dom"/>
</dbReference>